<dbReference type="AlphaFoldDB" id="A0A1U7DJ04"/>
<reference evidence="3 4" key="1">
    <citation type="submission" date="2017-01" db="EMBL/GenBank/DDBJ databases">
        <title>Genomic analysis of Xuhuaishuia manganoxidans DY6-4.</title>
        <authorList>
            <person name="Wang X."/>
        </authorList>
    </citation>
    <scope>NUCLEOTIDE SEQUENCE [LARGE SCALE GENOMIC DNA]</scope>
    <source>
        <strain evidence="3 4">DY6-4</strain>
    </source>
</reference>
<gene>
    <name evidence="3" type="ORF">BV394_09835</name>
</gene>
<dbReference type="InterPro" id="IPR027417">
    <property type="entry name" value="P-loop_NTPase"/>
</dbReference>
<dbReference type="InterPro" id="IPR050445">
    <property type="entry name" value="Bact_polysacc_biosynth/exp"/>
</dbReference>
<evidence type="ECO:0000313" key="3">
    <source>
        <dbReference type="EMBL" id="APX89980.1"/>
    </source>
</evidence>
<evidence type="ECO:0000256" key="1">
    <source>
        <dbReference type="ARBA" id="ARBA00022741"/>
    </source>
</evidence>
<dbReference type="SUPFAM" id="SSF52540">
    <property type="entry name" value="P-loop containing nucleoside triphosphate hydrolases"/>
    <property type="match status" value="1"/>
</dbReference>
<dbReference type="CDD" id="cd05387">
    <property type="entry name" value="BY-kinase"/>
    <property type="match status" value="1"/>
</dbReference>
<dbReference type="GO" id="GO:0005886">
    <property type="term" value="C:plasma membrane"/>
    <property type="evidence" value="ECO:0007669"/>
    <property type="project" value="TreeGrafter"/>
</dbReference>
<dbReference type="STRING" id="1267768.BV394_09835"/>
<dbReference type="RefSeq" id="WP_076980001.1">
    <property type="nucleotide sequence ID" value="NZ_CP019124.1"/>
</dbReference>
<dbReference type="EMBL" id="CP019124">
    <property type="protein sequence ID" value="APX89980.1"/>
    <property type="molecule type" value="Genomic_DNA"/>
</dbReference>
<evidence type="ECO:0000313" key="4">
    <source>
        <dbReference type="Proteomes" id="UP000187266"/>
    </source>
</evidence>
<protein>
    <submittedName>
        <fullName evidence="3">Uncharacterized protein</fullName>
    </submittedName>
</protein>
<dbReference type="Gene3D" id="3.40.50.300">
    <property type="entry name" value="P-loop containing nucleotide triphosphate hydrolases"/>
    <property type="match status" value="1"/>
</dbReference>
<accession>A0A1U7DJ04</accession>
<proteinExistence type="predicted"/>
<dbReference type="PANTHER" id="PTHR32309:SF13">
    <property type="entry name" value="FERRIC ENTEROBACTIN TRANSPORT PROTEIN FEPE"/>
    <property type="match status" value="1"/>
</dbReference>
<keyword evidence="4" id="KW-1185">Reference proteome</keyword>
<keyword evidence="2" id="KW-0067">ATP-binding</keyword>
<name>A0A1U7DJ04_9RHOB</name>
<accession>A0A2M9DBD6</accession>
<sequence>MNPPPFRPAAGAILSILHRRLSSFLIGFALVLGLALGALAALEPRFTASALILVDPGQKNLLSAEAGTPVAGPRADARVESEVGILRSDRVALATVRAADLLDDPEFSPRPGPWTRLLALAGISAATPPVGAQVLEQTLAKLRRATTVRREGLTYLVRVSVTAAERDRAAHLANTMARTYIRLQLEAKVDSFLAARDLLEGQIEAARDRLARSEDALDRFVDANPDLLGLSAGAPRIRQLRQSLKELSAPRRRADALAAMAGTAVVNRDWDRLAAALEDEALEGLLSRRHELDRVAAAPGRQSDAVGLRERIAGLELEIAERARRVTEGLRDESGRLDDEAARLREEIRQELGATISADALSRAYALRQDAEIAQRHYATLLSRLRELEAQSLLQVADSRIVSDALTPGEASFPRVGILLMIALIAASGVGIAVAVGQEYLSRPIVTADQLRRMLPGGARVVALPRVAAPRGGTLQGREPDNKPSPADLVLDAPLSAYGEALRRLRAEARRAADGPAPDTASGCRVIMVGSCLPDEGKTTVAVSLARSCAASGQRTLLIDADLRRPGVHRLLGLPPSGGLLRLLDGDDGKGVSAARSPGVPGAALHGDPRSSLSVLTGRTPGERPDERALQDGRLARLIERARHSCEVIVIDTPPLHPVVDGLHVLPLVDGLVLCVRQGRTPSEVLAATLRSIGDVSPGTAVVTALTHSPPSQVPAGEGYYTDARGAVMS</sequence>
<dbReference type="PANTHER" id="PTHR32309">
    <property type="entry name" value="TYROSINE-PROTEIN KINASE"/>
    <property type="match status" value="1"/>
</dbReference>
<dbReference type="InterPro" id="IPR005702">
    <property type="entry name" value="Wzc-like_C"/>
</dbReference>
<dbReference type="GO" id="GO:0004713">
    <property type="term" value="F:protein tyrosine kinase activity"/>
    <property type="evidence" value="ECO:0007669"/>
    <property type="project" value="TreeGrafter"/>
</dbReference>
<dbReference type="Proteomes" id="UP000187266">
    <property type="component" value="Chromosome"/>
</dbReference>
<keyword evidence="1" id="KW-0547">Nucleotide-binding</keyword>
<evidence type="ECO:0000256" key="2">
    <source>
        <dbReference type="ARBA" id="ARBA00022840"/>
    </source>
</evidence>
<organism evidence="3 4">
    <name type="scientific">Brevirhabdus pacifica</name>
    <dbReference type="NCBI Taxonomy" id="1267768"/>
    <lineage>
        <taxon>Bacteria</taxon>
        <taxon>Pseudomonadati</taxon>
        <taxon>Pseudomonadota</taxon>
        <taxon>Alphaproteobacteria</taxon>
        <taxon>Rhodobacterales</taxon>
        <taxon>Paracoccaceae</taxon>
        <taxon>Brevirhabdus</taxon>
    </lineage>
</organism>